<accession>A0A369V209</accession>
<gene>
    <name evidence="3" type="ORF">DVZ84_34540</name>
</gene>
<dbReference type="AlphaFoldDB" id="A0A369V209"/>
<dbReference type="Gene3D" id="3.90.1580.10">
    <property type="entry name" value="paralog of FGE (formylglycine-generating enzyme)"/>
    <property type="match status" value="1"/>
</dbReference>
<dbReference type="InterPro" id="IPR042095">
    <property type="entry name" value="SUMF_sf"/>
</dbReference>
<evidence type="ECO:0000313" key="4">
    <source>
        <dbReference type="Proteomes" id="UP000253742"/>
    </source>
</evidence>
<organism evidence="3 4">
    <name type="scientific">Streptomyces parvulus</name>
    <dbReference type="NCBI Taxonomy" id="146923"/>
    <lineage>
        <taxon>Bacteria</taxon>
        <taxon>Bacillati</taxon>
        <taxon>Actinomycetota</taxon>
        <taxon>Actinomycetes</taxon>
        <taxon>Kitasatosporales</taxon>
        <taxon>Streptomycetaceae</taxon>
        <taxon>Streptomyces</taxon>
    </lineage>
</organism>
<proteinExistence type="predicted"/>
<dbReference type="RefSeq" id="WP_114533051.1">
    <property type="nucleotide sequence ID" value="NZ_QQBH01000039.1"/>
</dbReference>
<evidence type="ECO:0000256" key="1">
    <source>
        <dbReference type="SAM" id="MobiDB-lite"/>
    </source>
</evidence>
<name>A0A369V209_9ACTN</name>
<sequence length="464" mass="49060">MTLTEQSTGRPPGTPLPAEVLRIAGFTEGPAGQLDALLEDYLGALTRLTDPQQLGEGLAVGLLHESPAIRRHALTAAVRLAPHLAADAVGWALADPDESVRQPALTALARTPALRTDGAEQALHALLAVLGRAPGPLTDGTGNQVTLADAHALAAARTLLARTDLAEAVLADLPVPLSADRLPSRLSLDGMAHVPAGRLRRGTRPGRQPSWGDPADPAVTETSVDGFYLDTLPVTNDAYDAFTADVAAHGHLWCHPDEPRGTDHTRSTAGDPRCAGDHPVTGVSWYDAAAYADWCGKRLPTEDEWERAARGDAHLHHPWGDRFDADRARGLHTVLAADAADIPDRATWLRLLAGLHPADLPATTGPAGARPDNASPFGVKDLCGNVWEWTSTRHLDGLPLAPRFGTMDPGDLWGEWSAQACVRGGAWSSPPALLTTVSRAGKTLVTRSPEIGFRCAVSESEAPR</sequence>
<dbReference type="PANTHER" id="PTHR23150:SF19">
    <property type="entry name" value="FORMYLGLYCINE-GENERATING ENZYME"/>
    <property type="match status" value="1"/>
</dbReference>
<dbReference type="InterPro" id="IPR016187">
    <property type="entry name" value="CTDL_fold"/>
</dbReference>
<dbReference type="SUPFAM" id="SSF56436">
    <property type="entry name" value="C-type lectin-like"/>
    <property type="match status" value="1"/>
</dbReference>
<comment type="caution">
    <text evidence="3">The sequence shown here is derived from an EMBL/GenBank/DDBJ whole genome shotgun (WGS) entry which is preliminary data.</text>
</comment>
<dbReference type="PANTHER" id="PTHR23150">
    <property type="entry name" value="SULFATASE MODIFYING FACTOR 1, 2"/>
    <property type="match status" value="1"/>
</dbReference>
<dbReference type="Proteomes" id="UP000253742">
    <property type="component" value="Unassembled WGS sequence"/>
</dbReference>
<evidence type="ECO:0000313" key="3">
    <source>
        <dbReference type="EMBL" id="RDD84579.1"/>
    </source>
</evidence>
<reference evidence="3 4" key="1">
    <citation type="submission" date="2018-07" db="EMBL/GenBank/DDBJ databases">
        <title>Genome guided investigation of antibiotics producing actinomycetales strain isolated from a Macau mangrove ecosystem.</title>
        <authorList>
            <person name="Hu D."/>
        </authorList>
    </citation>
    <scope>NUCLEOTIDE SEQUENCE [LARGE SCALE GENOMIC DNA]</scope>
    <source>
        <strain evidence="3 4">2297</strain>
    </source>
</reference>
<dbReference type="EMBL" id="QQBH01000039">
    <property type="protein sequence ID" value="RDD84579.1"/>
    <property type="molecule type" value="Genomic_DNA"/>
</dbReference>
<protein>
    <recommendedName>
        <fullName evidence="2">Sulfatase-modifying factor enzyme-like domain-containing protein</fullName>
    </recommendedName>
</protein>
<dbReference type="OrthoDB" id="9768004at2"/>
<evidence type="ECO:0000259" key="2">
    <source>
        <dbReference type="Pfam" id="PF03781"/>
    </source>
</evidence>
<dbReference type="GO" id="GO:0120147">
    <property type="term" value="F:formylglycine-generating oxidase activity"/>
    <property type="evidence" value="ECO:0007669"/>
    <property type="project" value="TreeGrafter"/>
</dbReference>
<feature type="region of interest" description="Disordered" evidence="1">
    <location>
        <begin position="197"/>
        <end position="218"/>
    </location>
</feature>
<feature type="domain" description="Sulfatase-modifying factor enzyme-like" evidence="2">
    <location>
        <begin position="188"/>
        <end position="456"/>
    </location>
</feature>
<dbReference type="InterPro" id="IPR011989">
    <property type="entry name" value="ARM-like"/>
</dbReference>
<dbReference type="Pfam" id="PF03781">
    <property type="entry name" value="FGE-sulfatase"/>
    <property type="match status" value="1"/>
</dbReference>
<dbReference type="InterPro" id="IPR005532">
    <property type="entry name" value="SUMF_dom"/>
</dbReference>
<dbReference type="InterPro" id="IPR016024">
    <property type="entry name" value="ARM-type_fold"/>
</dbReference>
<dbReference type="InterPro" id="IPR051043">
    <property type="entry name" value="Sulfatase_Mod_Factor_Kinase"/>
</dbReference>
<dbReference type="Gene3D" id="1.25.10.10">
    <property type="entry name" value="Leucine-rich Repeat Variant"/>
    <property type="match status" value="1"/>
</dbReference>
<dbReference type="SUPFAM" id="SSF48371">
    <property type="entry name" value="ARM repeat"/>
    <property type="match status" value="1"/>
</dbReference>